<dbReference type="EMBL" id="LGPB01000137">
    <property type="protein sequence ID" value="KRG09690.1"/>
    <property type="molecule type" value="Genomic_DNA"/>
</dbReference>
<accession>A0A0Q9XW83</accession>
<dbReference type="Pfam" id="PF04978">
    <property type="entry name" value="MST"/>
    <property type="match status" value="1"/>
</dbReference>
<dbReference type="SUPFAM" id="SSF109854">
    <property type="entry name" value="DinB/YfiT-like putative metalloenzymes"/>
    <property type="match status" value="1"/>
</dbReference>
<proteinExistence type="predicted"/>
<reference evidence="1 2" key="1">
    <citation type="submission" date="2015-06" db="EMBL/GenBank/DDBJ databases">
        <title>Genome sequencing project of Bacillus galactosidilyticus PL133.</title>
        <authorList>
            <person name="Gaiero J."/>
            <person name="Nicol R."/>
            <person name="Habash M."/>
        </authorList>
    </citation>
    <scope>NUCLEOTIDE SEQUENCE [LARGE SCALE GENOMIC DNA]</scope>
    <source>
        <strain evidence="1 2">PL133</strain>
    </source>
</reference>
<gene>
    <name evidence="1" type="ORF">ACA29_20840</name>
</gene>
<sequence length="144" mass="16938">MMNYTINVTLSSVQGLTQTQLDSLLDSNSNSIGALLLHIAAIEYAYFINTFEERELNKDEQIQWGAAIRLGTEAREKIRGNDLCYYIQNLNDVRSNTLKRFKDVDNEWLHMIDEHYNGIPINRFFYWFHVVEDEINYRGQINLI</sequence>
<dbReference type="InterPro" id="IPR007061">
    <property type="entry name" value="MST-like"/>
</dbReference>
<comment type="caution">
    <text evidence="1">The sequence shown here is derived from an EMBL/GenBank/DDBJ whole genome shotgun (WGS) entry which is preliminary data.</text>
</comment>
<dbReference type="AlphaFoldDB" id="A0A0Q9XW83"/>
<dbReference type="InterPro" id="IPR034660">
    <property type="entry name" value="DinB/YfiT-like"/>
</dbReference>
<name>A0A0Q9XW83_9BACI</name>
<evidence type="ECO:0000313" key="1">
    <source>
        <dbReference type="EMBL" id="KRG09690.1"/>
    </source>
</evidence>
<evidence type="ECO:0008006" key="3">
    <source>
        <dbReference type="Google" id="ProtNLM"/>
    </source>
</evidence>
<feature type="non-terminal residue" evidence="1">
    <location>
        <position position="144"/>
    </location>
</feature>
<protein>
    <recommendedName>
        <fullName evidence="3">DinB family protein</fullName>
    </recommendedName>
</protein>
<dbReference type="Gene3D" id="1.20.120.450">
    <property type="entry name" value="dinb family like domain"/>
    <property type="match status" value="1"/>
</dbReference>
<dbReference type="Proteomes" id="UP000053881">
    <property type="component" value="Unassembled WGS sequence"/>
</dbReference>
<evidence type="ECO:0000313" key="2">
    <source>
        <dbReference type="Proteomes" id="UP000053881"/>
    </source>
</evidence>
<organism evidence="1 2">
    <name type="scientific">Lederbergia galactosidilytica</name>
    <dbReference type="NCBI Taxonomy" id="217031"/>
    <lineage>
        <taxon>Bacteria</taxon>
        <taxon>Bacillati</taxon>
        <taxon>Bacillota</taxon>
        <taxon>Bacilli</taxon>
        <taxon>Bacillales</taxon>
        <taxon>Bacillaceae</taxon>
        <taxon>Lederbergia</taxon>
    </lineage>
</organism>